<reference evidence="2" key="2">
    <citation type="submission" date="2020-09" db="EMBL/GenBank/DDBJ databases">
        <authorList>
            <person name="Sun Q."/>
            <person name="Kim S."/>
        </authorList>
    </citation>
    <scope>NUCLEOTIDE SEQUENCE</scope>
    <source>
        <strain evidence="2">KCTC 12988</strain>
    </source>
</reference>
<evidence type="ECO:0000256" key="1">
    <source>
        <dbReference type="SAM" id="MobiDB-lite"/>
    </source>
</evidence>
<accession>A0A918TBA6</accession>
<comment type="caution">
    <text evidence="2">The sequence shown here is derived from an EMBL/GenBank/DDBJ whole genome shotgun (WGS) entry which is preliminary data.</text>
</comment>
<sequence length="69" mass="7485">MNATEICSEAMNLPEDQRAKLVAELLGSLPAVLADSDDGSDEAGRRLAEMRADPTSRRTWAQVKAEIGR</sequence>
<evidence type="ECO:0000313" key="2">
    <source>
        <dbReference type="EMBL" id="GHC41122.1"/>
    </source>
</evidence>
<evidence type="ECO:0008006" key="4">
    <source>
        <dbReference type="Google" id="ProtNLM"/>
    </source>
</evidence>
<gene>
    <name evidence="2" type="ORF">GCM10007100_02210</name>
</gene>
<protein>
    <recommendedName>
        <fullName evidence="4">Addiction module protein</fullName>
    </recommendedName>
</protein>
<proteinExistence type="predicted"/>
<name>A0A918TBA6_9BACT</name>
<organism evidence="2 3">
    <name type="scientific">Roseibacillus persicicus</name>
    <dbReference type="NCBI Taxonomy" id="454148"/>
    <lineage>
        <taxon>Bacteria</taxon>
        <taxon>Pseudomonadati</taxon>
        <taxon>Verrucomicrobiota</taxon>
        <taxon>Verrucomicrobiia</taxon>
        <taxon>Verrucomicrobiales</taxon>
        <taxon>Verrucomicrobiaceae</taxon>
        <taxon>Roseibacillus</taxon>
    </lineage>
</organism>
<dbReference type="EMBL" id="BMXI01000001">
    <property type="protein sequence ID" value="GHC41122.1"/>
    <property type="molecule type" value="Genomic_DNA"/>
</dbReference>
<dbReference type="InterPro" id="IPR013406">
    <property type="entry name" value="CHP02574_addiction_mod"/>
</dbReference>
<keyword evidence="3" id="KW-1185">Reference proteome</keyword>
<dbReference type="AlphaFoldDB" id="A0A918TBA6"/>
<dbReference type="Pfam" id="PF09720">
    <property type="entry name" value="Unstab_antitox"/>
    <property type="match status" value="1"/>
</dbReference>
<reference evidence="2" key="1">
    <citation type="journal article" date="2014" name="Int. J. Syst. Evol. Microbiol.">
        <title>Complete genome sequence of Corynebacterium casei LMG S-19264T (=DSM 44701T), isolated from a smear-ripened cheese.</title>
        <authorList>
            <consortium name="US DOE Joint Genome Institute (JGI-PGF)"/>
            <person name="Walter F."/>
            <person name="Albersmeier A."/>
            <person name="Kalinowski J."/>
            <person name="Ruckert C."/>
        </authorList>
    </citation>
    <scope>NUCLEOTIDE SEQUENCE</scope>
    <source>
        <strain evidence="2">KCTC 12988</strain>
    </source>
</reference>
<evidence type="ECO:0000313" key="3">
    <source>
        <dbReference type="Proteomes" id="UP000644507"/>
    </source>
</evidence>
<feature type="region of interest" description="Disordered" evidence="1">
    <location>
        <begin position="49"/>
        <end position="69"/>
    </location>
</feature>
<dbReference type="Proteomes" id="UP000644507">
    <property type="component" value="Unassembled WGS sequence"/>
</dbReference>